<keyword evidence="2 5" id="KW-0274">FAD</keyword>
<sequence length="388" mass="42611">MTHTSDSTKSKRIAIIGAGPGGLTLALILKRHGIASVIYERETYNPNRERGGSLDIHHDSGQLALQEAGLYEAFHALARYEGEDFRLFDKAGTLYMDEVANEAEAGDRPEIDRGTLCDLLLNELDPNNIKYGFKLNEAIPLEDGTHKLVFENGHEDIADLVVGADGAFSKIRPLLTDAAAAYTGLTMIELNVQAAQHPELAAFNGRGKLFALADHNGILAQLNGDGRIKVYLTFQADRDWLDTCGIPFDQPEAAKAQLEALFSDWHDTLKSYIRCAEDTLLPRRIYMLPVGLQWKHKPGVTLIGDAAHLMSPFAGEGVNLAMLDAKELAMAILQHEDINEALQAYEQAMYAYSSQSAESSDANLKLIFGENAAENLKKLMASFHELEA</sequence>
<evidence type="ECO:0000313" key="8">
    <source>
        <dbReference type="Proteomes" id="UP000276128"/>
    </source>
</evidence>
<dbReference type="AlphaFoldDB" id="A0A430JL65"/>
<keyword evidence="5" id="KW-0547">Nucleotide-binding</keyword>
<dbReference type="PANTHER" id="PTHR46972:SF1">
    <property type="entry name" value="FAD DEPENDENT OXIDOREDUCTASE DOMAIN-CONTAINING PROTEIN"/>
    <property type="match status" value="1"/>
</dbReference>
<comment type="domain">
    <text evidence="5">Consists of an N-terminal FAD-binding domain with a Rossman fold and a C-terminal substrate-binding domain.</text>
</comment>
<protein>
    <recommendedName>
        <fullName evidence="5">Flavin-dependent monooxygenase</fullName>
    </recommendedName>
    <alternativeName>
        <fullName evidence="5">TetX monooxygenase</fullName>
        <shortName evidence="5">TetX</shortName>
        <ecNumber evidence="5">1.14.13.-</ecNumber>
    </alternativeName>
</protein>
<dbReference type="GO" id="GO:0005737">
    <property type="term" value="C:cytoplasm"/>
    <property type="evidence" value="ECO:0007669"/>
    <property type="project" value="UniProtKB-SubCell"/>
</dbReference>
<keyword evidence="5" id="KW-0521">NADP</keyword>
<comment type="catalytic activity">
    <reaction evidence="5">
        <text>a tetracycline + NADPH + O2 + H(+) = an 11a-hydroxytetracycline + NADP(+) + H2O</text>
        <dbReference type="Rhea" id="RHEA:61444"/>
        <dbReference type="ChEBI" id="CHEBI:15377"/>
        <dbReference type="ChEBI" id="CHEBI:15378"/>
        <dbReference type="ChEBI" id="CHEBI:15379"/>
        <dbReference type="ChEBI" id="CHEBI:57783"/>
        <dbReference type="ChEBI" id="CHEBI:58349"/>
        <dbReference type="ChEBI" id="CHEBI:144644"/>
        <dbReference type="ChEBI" id="CHEBI:144645"/>
    </reaction>
</comment>
<evidence type="ECO:0000256" key="4">
    <source>
        <dbReference type="ARBA" id="ARBA00023033"/>
    </source>
</evidence>
<proteinExistence type="inferred from homology"/>
<dbReference type="EMBL" id="RXHU01000002">
    <property type="protein sequence ID" value="RTE11772.1"/>
    <property type="molecule type" value="Genomic_DNA"/>
</dbReference>
<keyword evidence="8" id="KW-1185">Reference proteome</keyword>
<dbReference type="HAMAP" id="MF_00845">
    <property type="entry name" value="TetX_monooxygenase"/>
    <property type="match status" value="1"/>
</dbReference>
<evidence type="ECO:0000256" key="3">
    <source>
        <dbReference type="ARBA" id="ARBA00023002"/>
    </source>
</evidence>
<dbReference type="Gene3D" id="3.50.50.60">
    <property type="entry name" value="FAD/NAD(P)-binding domain"/>
    <property type="match status" value="1"/>
</dbReference>
<feature type="domain" description="FAD-binding" evidence="6">
    <location>
        <begin position="13"/>
        <end position="348"/>
    </location>
</feature>
<comment type="similarity">
    <text evidence="5">Belongs to the aromatic-ring hydroxylase family. TetX subfamily.</text>
</comment>
<dbReference type="GO" id="GO:0046677">
    <property type="term" value="P:response to antibiotic"/>
    <property type="evidence" value="ECO:0007669"/>
    <property type="project" value="InterPro"/>
</dbReference>
<dbReference type="SUPFAM" id="SSF51905">
    <property type="entry name" value="FAD/NAD(P)-binding domain"/>
    <property type="match status" value="1"/>
</dbReference>
<gene>
    <name evidence="7" type="ORF">EJQ19_00230</name>
</gene>
<evidence type="ECO:0000256" key="1">
    <source>
        <dbReference type="ARBA" id="ARBA00022630"/>
    </source>
</evidence>
<dbReference type="Pfam" id="PF01494">
    <property type="entry name" value="FAD_binding_3"/>
    <property type="match status" value="1"/>
</dbReference>
<dbReference type="OrthoDB" id="9806565at2"/>
<keyword evidence="5" id="KW-0963">Cytoplasm</keyword>
<reference evidence="7 8" key="1">
    <citation type="submission" date="2018-12" db="EMBL/GenBank/DDBJ databases">
        <title>Bacillus ochoae sp. nov., Paenibacillus whitsoniae sp. nov., Paenibacillus spiritus sp. nov. Isolated from the Mars Exploration Rover during spacecraft assembly.</title>
        <authorList>
            <person name="Seuylemezian A."/>
            <person name="Vaishampayan P."/>
        </authorList>
    </citation>
    <scope>NUCLEOTIDE SEQUENCE [LARGE SCALE GENOMIC DNA]</scope>
    <source>
        <strain evidence="7 8">MER 54</strain>
    </source>
</reference>
<accession>A0A430JL65</accession>
<name>A0A430JL65_9BACL</name>
<evidence type="ECO:0000259" key="6">
    <source>
        <dbReference type="Pfam" id="PF01494"/>
    </source>
</evidence>
<comment type="cofactor">
    <cofactor evidence="5">
        <name>FAD</name>
        <dbReference type="ChEBI" id="CHEBI:57692"/>
    </cofactor>
</comment>
<dbReference type="GO" id="GO:0071949">
    <property type="term" value="F:FAD binding"/>
    <property type="evidence" value="ECO:0007669"/>
    <property type="project" value="InterPro"/>
</dbReference>
<feature type="binding site" evidence="5">
    <location>
        <position position="305"/>
    </location>
    <ligand>
        <name>FAD</name>
        <dbReference type="ChEBI" id="CHEBI:57692"/>
    </ligand>
</feature>
<dbReference type="InterPro" id="IPR036188">
    <property type="entry name" value="FAD/NAD-bd_sf"/>
</dbReference>
<evidence type="ECO:0000256" key="2">
    <source>
        <dbReference type="ARBA" id="ARBA00022827"/>
    </source>
</evidence>
<evidence type="ECO:0000313" key="7">
    <source>
        <dbReference type="EMBL" id="RTE11772.1"/>
    </source>
</evidence>
<comment type="caution">
    <text evidence="7">The sequence shown here is derived from an EMBL/GenBank/DDBJ whole genome shotgun (WGS) entry which is preliminary data.</text>
</comment>
<dbReference type="RefSeq" id="WP_126139202.1">
    <property type="nucleotide sequence ID" value="NZ_RXHU01000002.1"/>
</dbReference>
<keyword evidence="3 5" id="KW-0560">Oxidoreductase</keyword>
<dbReference type="InterPro" id="IPR002938">
    <property type="entry name" value="FAD-bd"/>
</dbReference>
<comment type="subunit">
    <text evidence="5">Monomer.</text>
</comment>
<feature type="binding site" evidence="5">
    <location>
        <position position="48"/>
    </location>
    <ligand>
        <name>NADPH</name>
        <dbReference type="ChEBI" id="CHEBI:57783"/>
    </ligand>
</feature>
<dbReference type="InterPro" id="IPR043683">
    <property type="entry name" value="TetX_monooxygenase"/>
</dbReference>
<keyword evidence="1 5" id="KW-0285">Flavoprotein</keyword>
<comment type="subcellular location">
    <subcellularLocation>
        <location evidence="5">Cytoplasm</location>
    </subcellularLocation>
</comment>
<feature type="binding site" evidence="5">
    <location>
        <position position="55"/>
    </location>
    <ligand>
        <name>FAD</name>
        <dbReference type="ChEBI" id="CHEBI:57692"/>
    </ligand>
</feature>
<dbReference type="PRINTS" id="PR00420">
    <property type="entry name" value="RNGMNOXGNASE"/>
</dbReference>
<comment type="function">
    <text evidence="5">An FAD-requiring monooxygenase active on some tetracycline antibiotic derivatives, which leads to their inactivation. Hydroxylates carbon 11a of tetracycline and some analogs.</text>
</comment>
<organism evidence="7 8">
    <name type="scientific">Paenibacillus whitsoniae</name>
    <dbReference type="NCBI Taxonomy" id="2496558"/>
    <lineage>
        <taxon>Bacteria</taxon>
        <taxon>Bacillati</taxon>
        <taxon>Bacillota</taxon>
        <taxon>Bacilli</taxon>
        <taxon>Bacillales</taxon>
        <taxon>Paenibacillaceae</taxon>
        <taxon>Paenibacillus</taxon>
    </lineage>
</organism>
<feature type="binding site" evidence="5">
    <location>
        <position position="113"/>
    </location>
    <ligand>
        <name>FAD</name>
        <dbReference type="ChEBI" id="CHEBI:57692"/>
    </ligand>
</feature>
<dbReference type="Proteomes" id="UP000276128">
    <property type="component" value="Unassembled WGS sequence"/>
</dbReference>
<keyword evidence="4 5" id="KW-0503">Monooxygenase</keyword>
<dbReference type="EC" id="1.14.13.-" evidence="5"/>
<dbReference type="PANTHER" id="PTHR46972">
    <property type="entry name" value="MONOOXYGENASE ASQM-RELATED"/>
    <property type="match status" value="1"/>
</dbReference>
<dbReference type="GO" id="GO:0004497">
    <property type="term" value="F:monooxygenase activity"/>
    <property type="evidence" value="ECO:0007669"/>
    <property type="project" value="UniProtKB-UniRule"/>
</dbReference>
<evidence type="ECO:0000256" key="5">
    <source>
        <dbReference type="HAMAP-Rule" id="MF_00845"/>
    </source>
</evidence>